<keyword evidence="4" id="KW-0479">Metal-binding</keyword>
<dbReference type="InterPro" id="IPR001300">
    <property type="entry name" value="Peptidase_C2_calpain_cat"/>
</dbReference>
<proteinExistence type="inferred from homology"/>
<dbReference type="GO" id="GO:0008270">
    <property type="term" value="F:zinc ion binding"/>
    <property type="evidence" value="ECO:0007669"/>
    <property type="project" value="UniProtKB-KW"/>
</dbReference>
<evidence type="ECO:0000256" key="9">
    <source>
        <dbReference type="ARBA" id="ARBA00022833"/>
    </source>
</evidence>
<name>A0A8J8NW96_HALGN</name>
<evidence type="ECO:0000259" key="13">
    <source>
        <dbReference type="PROSITE" id="PS50203"/>
    </source>
</evidence>
<evidence type="ECO:0000256" key="6">
    <source>
        <dbReference type="ARBA" id="ARBA00022771"/>
    </source>
</evidence>
<dbReference type="PROSITE" id="PS00139">
    <property type="entry name" value="THIOL_PROTEASE_CYS"/>
    <property type="match status" value="1"/>
</dbReference>
<dbReference type="PROSITE" id="PS50203">
    <property type="entry name" value="CALPAIN_CAT"/>
    <property type="match status" value="1"/>
</dbReference>
<comment type="caution">
    <text evidence="14">The sequence shown here is derived from an EMBL/GenBank/DDBJ whole genome shotgun (WGS) entry which is preliminary data.</text>
</comment>
<dbReference type="Pfam" id="PF00648">
    <property type="entry name" value="Peptidase_C2"/>
    <property type="match status" value="1"/>
</dbReference>
<evidence type="ECO:0000313" key="14">
    <source>
        <dbReference type="EMBL" id="TNV82981.1"/>
    </source>
</evidence>
<evidence type="ECO:0000313" key="15">
    <source>
        <dbReference type="Proteomes" id="UP000785679"/>
    </source>
</evidence>
<dbReference type="PANTHER" id="PTHR10183:SF379">
    <property type="entry name" value="CALPAIN-5"/>
    <property type="match status" value="1"/>
</dbReference>
<evidence type="ECO:0000256" key="8">
    <source>
        <dbReference type="ARBA" id="ARBA00022807"/>
    </source>
</evidence>
<evidence type="ECO:0000256" key="3">
    <source>
        <dbReference type="ARBA" id="ARBA00022670"/>
    </source>
</evidence>
<comment type="similarity">
    <text evidence="1">Belongs to the peptidase C2 family.</text>
</comment>
<dbReference type="InterPro" id="IPR000169">
    <property type="entry name" value="Pept_cys_AS"/>
</dbReference>
<evidence type="ECO:0000256" key="1">
    <source>
        <dbReference type="ARBA" id="ARBA00007623"/>
    </source>
</evidence>
<evidence type="ECO:0000256" key="2">
    <source>
        <dbReference type="ARBA" id="ARBA00022553"/>
    </source>
</evidence>
<gene>
    <name evidence="14" type="ORF">FGO68_gene2002</name>
</gene>
<dbReference type="Proteomes" id="UP000785679">
    <property type="component" value="Unassembled WGS sequence"/>
</dbReference>
<dbReference type="FunFam" id="3.90.70.10:FF:000010">
    <property type="entry name" value="Calpain 15"/>
    <property type="match status" value="1"/>
</dbReference>
<dbReference type="SUPFAM" id="SSF54001">
    <property type="entry name" value="Cysteine proteinases"/>
    <property type="match status" value="1"/>
</dbReference>
<dbReference type="Gene3D" id="3.90.70.10">
    <property type="entry name" value="Cysteine proteinases"/>
    <property type="match status" value="1"/>
</dbReference>
<evidence type="ECO:0000256" key="11">
    <source>
        <dbReference type="PROSITE-ProRule" id="PRU00239"/>
    </source>
</evidence>
<dbReference type="CDD" id="cd00044">
    <property type="entry name" value="CysPc"/>
    <property type="match status" value="1"/>
</dbReference>
<feature type="active site" evidence="10 11">
    <location>
        <position position="379"/>
    </location>
</feature>
<dbReference type="SMART" id="SM00230">
    <property type="entry name" value="CysPc"/>
    <property type="match status" value="1"/>
</dbReference>
<feature type="active site" evidence="10 11">
    <location>
        <position position="217"/>
    </location>
</feature>
<feature type="region of interest" description="Disordered" evidence="12">
    <location>
        <begin position="1"/>
        <end position="29"/>
    </location>
</feature>
<evidence type="ECO:0000256" key="5">
    <source>
        <dbReference type="ARBA" id="ARBA00022737"/>
    </source>
</evidence>
<protein>
    <recommendedName>
        <fullName evidence="13">Calpain catalytic domain-containing protein</fullName>
    </recommendedName>
</protein>
<keyword evidence="15" id="KW-1185">Reference proteome</keyword>
<evidence type="ECO:0000256" key="4">
    <source>
        <dbReference type="ARBA" id="ARBA00022723"/>
    </source>
</evidence>
<keyword evidence="6" id="KW-0863">Zinc-finger</keyword>
<dbReference type="PRINTS" id="PR00704">
    <property type="entry name" value="CALPAIN"/>
</dbReference>
<dbReference type="InterPro" id="IPR022684">
    <property type="entry name" value="Calpain_cysteine_protease"/>
</dbReference>
<evidence type="ECO:0000256" key="12">
    <source>
        <dbReference type="SAM" id="MobiDB-lite"/>
    </source>
</evidence>
<keyword evidence="9" id="KW-0862">Zinc</keyword>
<evidence type="ECO:0000256" key="7">
    <source>
        <dbReference type="ARBA" id="ARBA00022801"/>
    </source>
</evidence>
<dbReference type="PANTHER" id="PTHR10183">
    <property type="entry name" value="CALPAIN"/>
    <property type="match status" value="1"/>
</dbReference>
<feature type="active site" evidence="10 11">
    <location>
        <position position="399"/>
    </location>
</feature>
<dbReference type="GO" id="GO:0004198">
    <property type="term" value="F:calcium-dependent cysteine-type endopeptidase activity"/>
    <property type="evidence" value="ECO:0007669"/>
    <property type="project" value="InterPro"/>
</dbReference>
<evidence type="ECO:0000256" key="10">
    <source>
        <dbReference type="PIRSR" id="PIRSR622684-1"/>
    </source>
</evidence>
<feature type="domain" description="Calpain catalytic" evidence="13">
    <location>
        <begin position="157"/>
        <end position="456"/>
    </location>
</feature>
<keyword evidence="8 11" id="KW-0788">Thiol protease</keyword>
<dbReference type="OrthoDB" id="268518at2759"/>
<dbReference type="AlphaFoldDB" id="A0A8J8NW96"/>
<dbReference type="InterPro" id="IPR038765">
    <property type="entry name" value="Papain-like_cys_pep_sf"/>
</dbReference>
<accession>A0A8J8NW96</accession>
<keyword evidence="7 11" id="KW-0378">Hydrolase</keyword>
<reference evidence="14" key="1">
    <citation type="submission" date="2019-06" db="EMBL/GenBank/DDBJ databases">
        <authorList>
            <person name="Zheng W."/>
        </authorList>
    </citation>
    <scope>NUCLEOTIDE SEQUENCE</scope>
    <source>
        <strain evidence="14">QDHG01</strain>
    </source>
</reference>
<keyword evidence="3 11" id="KW-0645">Protease</keyword>
<dbReference type="GO" id="GO:0006508">
    <property type="term" value="P:proteolysis"/>
    <property type="evidence" value="ECO:0007669"/>
    <property type="project" value="UniProtKB-KW"/>
</dbReference>
<organism evidence="14 15">
    <name type="scientific">Halteria grandinella</name>
    <dbReference type="NCBI Taxonomy" id="5974"/>
    <lineage>
        <taxon>Eukaryota</taxon>
        <taxon>Sar</taxon>
        <taxon>Alveolata</taxon>
        <taxon>Ciliophora</taxon>
        <taxon>Intramacronucleata</taxon>
        <taxon>Spirotrichea</taxon>
        <taxon>Stichotrichia</taxon>
        <taxon>Sporadotrichida</taxon>
        <taxon>Halteriidae</taxon>
        <taxon>Halteria</taxon>
    </lineage>
</organism>
<keyword evidence="5" id="KW-0677">Repeat</keyword>
<dbReference type="EMBL" id="RRYP01004297">
    <property type="protein sequence ID" value="TNV82981.1"/>
    <property type="molecule type" value="Genomic_DNA"/>
</dbReference>
<sequence length="809" mass="92854">MSIQSQQIGPGLTLHKLTHQPPPTSQQSLDQYSTYTLDSTLDKPLELTIDIQGSEGATIEGTYQTQSTVTVPANAQQVTVARVNLYGDWVLRVKFTYTIKNFQGTLPESLVNPKKVQPWEGLEGKIQKAREAFKSFPYDILPLDAIRSKLRDTNLESFIDIEFPPIESSIYPPTELTKPFKGETIVWKRPRDFMTTIPEVFRTIEPNDIKQGQLGDCWFMCALASLAEMPYLVERLFITQRYSEEGLYRVKLCKNGDWTEVTIDDYFPCFEDGGPIFSRSNGDELWVLLLEKAYAKLHGSYFALRGGFANEGMLDLTGSPTEAYEFEEHPDVSKLFAKIIDYDHKGYLMSASTAGEDKFTEDKDSKVNEENEGGLIPGHAYSIIKAVQFEGHQLLNIRNPWGTFEWQGKWADNDRERWSDKMVEGVKPVFGDDGTFWMCFEDFVEHFKTLNVCKVGDWEEVRVKGEFLNARTRYFYELSVPTPTQTLTIAIHQEDDRIEGVGSRKPFLNTQLVILRRNPQLEVYKIKEFRIERQVEIEVELEQGEYVIVPQTTGCQLRKLPDAPSENVSRLINGSGELHPLAEVAVKDLFRRLDKIVINNSLDYPEFHEFFSRLSIPLSQEDFTRTILRKFSSDDIPQINKRAFLDFFKDAVLKQGESTVWKWLSAWGYDKELYCPESRCFMLTLHSMDQIQLSIEEDTTGEMEGAVSRLILQKQGKEIEKRPGQYRLLQLFYEDSYTFTFGIENIGVRTCEVTLDCSLSRNLLFSQPGGKVSKFVEPGQIEYFMHAEAKPGAEEIARAAKVTNYKEIY</sequence>
<keyword evidence="2" id="KW-0597">Phosphoprotein</keyword>